<dbReference type="GO" id="GO:0004674">
    <property type="term" value="F:protein serine/threonine kinase activity"/>
    <property type="evidence" value="ECO:0007669"/>
    <property type="project" value="UniProtKB-KW"/>
</dbReference>
<dbReference type="Gene3D" id="1.10.510.10">
    <property type="entry name" value="Transferase(Phosphotransferase) domain 1"/>
    <property type="match status" value="1"/>
</dbReference>
<evidence type="ECO:0000259" key="5">
    <source>
        <dbReference type="PROSITE" id="PS50011"/>
    </source>
</evidence>
<protein>
    <recommendedName>
        <fullName evidence="5">Protein kinase domain-containing protein</fullName>
    </recommendedName>
</protein>
<name>A0AAV3RN48_LITER</name>
<dbReference type="Pfam" id="PF00069">
    <property type="entry name" value="Pkinase"/>
    <property type="match status" value="1"/>
</dbReference>
<sequence>MMKEGDREFSIFTNNEIAERNQTRGKHNQVITLEPKFMSNGKQTDAILNRLEIFKMSNPDNHLTSWNAVHHIQSPTSSWLPKQRRLSERSSDATSTSSQCHQFSLEEILSTTNNFHHEYLIGSGGNEVIHRDVKSSNILIDENWAAKISDFGLSKTGPEDESLLSHVSTDVKGTFGYLCPEYFQTRMLSFKTDVYAFGVVLLEVLAGRPAVDMRLPDEQHSLAAWAQHCIINKSVDGIIDRTL</sequence>
<accession>A0AAV3RN48</accession>
<dbReference type="GO" id="GO:0005524">
    <property type="term" value="F:ATP binding"/>
    <property type="evidence" value="ECO:0007669"/>
    <property type="project" value="UniProtKB-KW"/>
</dbReference>
<reference evidence="6 7" key="1">
    <citation type="submission" date="2024-01" db="EMBL/GenBank/DDBJ databases">
        <title>The complete chloroplast genome sequence of Lithospermum erythrorhizon: insights into the phylogenetic relationship among Boraginaceae species and the maternal lineages of purple gromwells.</title>
        <authorList>
            <person name="Okada T."/>
            <person name="Watanabe K."/>
        </authorList>
    </citation>
    <scope>NUCLEOTIDE SEQUENCE [LARGE SCALE GENOMIC DNA]</scope>
</reference>
<dbReference type="AlphaFoldDB" id="A0AAV3RN48"/>
<dbReference type="Proteomes" id="UP001454036">
    <property type="component" value="Unassembled WGS sequence"/>
</dbReference>
<dbReference type="PANTHER" id="PTHR47989:SF62">
    <property type="entry name" value="OS05G0423500 PROTEIN"/>
    <property type="match status" value="1"/>
</dbReference>
<dbReference type="PANTHER" id="PTHR47989">
    <property type="entry name" value="OS01G0750732 PROTEIN"/>
    <property type="match status" value="1"/>
</dbReference>
<feature type="domain" description="Protein kinase" evidence="5">
    <location>
        <begin position="1"/>
        <end position="243"/>
    </location>
</feature>
<dbReference type="InterPro" id="IPR011009">
    <property type="entry name" value="Kinase-like_dom_sf"/>
</dbReference>
<comment type="caution">
    <text evidence="6">The sequence shown here is derived from an EMBL/GenBank/DDBJ whole genome shotgun (WGS) entry which is preliminary data.</text>
</comment>
<dbReference type="SUPFAM" id="SSF56112">
    <property type="entry name" value="Protein kinase-like (PK-like)"/>
    <property type="match status" value="1"/>
</dbReference>
<keyword evidence="2" id="KW-0547">Nucleotide-binding</keyword>
<gene>
    <name evidence="6" type="ORF">LIER_30035</name>
</gene>
<evidence type="ECO:0000256" key="3">
    <source>
        <dbReference type="ARBA" id="ARBA00022840"/>
    </source>
</evidence>
<evidence type="ECO:0000256" key="4">
    <source>
        <dbReference type="SAM" id="MobiDB-lite"/>
    </source>
</evidence>
<dbReference type="EMBL" id="BAABME010010567">
    <property type="protein sequence ID" value="GAA0179906.1"/>
    <property type="molecule type" value="Genomic_DNA"/>
</dbReference>
<evidence type="ECO:0000313" key="7">
    <source>
        <dbReference type="Proteomes" id="UP001454036"/>
    </source>
</evidence>
<evidence type="ECO:0000256" key="1">
    <source>
        <dbReference type="ARBA" id="ARBA00022527"/>
    </source>
</evidence>
<proteinExistence type="predicted"/>
<dbReference type="InterPro" id="IPR000719">
    <property type="entry name" value="Prot_kinase_dom"/>
</dbReference>
<dbReference type="PROSITE" id="PS00108">
    <property type="entry name" value="PROTEIN_KINASE_ST"/>
    <property type="match status" value="1"/>
</dbReference>
<dbReference type="SMART" id="SM00220">
    <property type="entry name" value="S_TKc"/>
    <property type="match status" value="1"/>
</dbReference>
<evidence type="ECO:0000313" key="6">
    <source>
        <dbReference type="EMBL" id="GAA0179906.1"/>
    </source>
</evidence>
<dbReference type="PROSITE" id="PS50011">
    <property type="entry name" value="PROTEIN_KINASE_DOM"/>
    <property type="match status" value="1"/>
</dbReference>
<keyword evidence="1" id="KW-0418">Kinase</keyword>
<feature type="region of interest" description="Disordered" evidence="4">
    <location>
        <begin position="77"/>
        <end position="98"/>
    </location>
</feature>
<evidence type="ECO:0000256" key="2">
    <source>
        <dbReference type="ARBA" id="ARBA00022741"/>
    </source>
</evidence>
<keyword evidence="1" id="KW-0723">Serine/threonine-protein kinase</keyword>
<keyword evidence="7" id="KW-1185">Reference proteome</keyword>
<keyword evidence="3" id="KW-0067">ATP-binding</keyword>
<organism evidence="6 7">
    <name type="scientific">Lithospermum erythrorhizon</name>
    <name type="common">Purple gromwell</name>
    <name type="synonym">Lithospermum officinale var. erythrorhizon</name>
    <dbReference type="NCBI Taxonomy" id="34254"/>
    <lineage>
        <taxon>Eukaryota</taxon>
        <taxon>Viridiplantae</taxon>
        <taxon>Streptophyta</taxon>
        <taxon>Embryophyta</taxon>
        <taxon>Tracheophyta</taxon>
        <taxon>Spermatophyta</taxon>
        <taxon>Magnoliopsida</taxon>
        <taxon>eudicotyledons</taxon>
        <taxon>Gunneridae</taxon>
        <taxon>Pentapetalae</taxon>
        <taxon>asterids</taxon>
        <taxon>lamiids</taxon>
        <taxon>Boraginales</taxon>
        <taxon>Boraginaceae</taxon>
        <taxon>Boraginoideae</taxon>
        <taxon>Lithospermeae</taxon>
        <taxon>Lithospermum</taxon>
    </lineage>
</organism>
<dbReference type="InterPro" id="IPR008271">
    <property type="entry name" value="Ser/Thr_kinase_AS"/>
</dbReference>
<keyword evidence="1" id="KW-0808">Transferase</keyword>